<evidence type="ECO:0000259" key="15">
    <source>
        <dbReference type="Pfam" id="PF07715"/>
    </source>
</evidence>
<dbReference type="GO" id="GO:0006826">
    <property type="term" value="P:iron ion transport"/>
    <property type="evidence" value="ECO:0007669"/>
    <property type="project" value="UniProtKB-KW"/>
</dbReference>
<dbReference type="SUPFAM" id="SSF56935">
    <property type="entry name" value="Porins"/>
    <property type="match status" value="1"/>
</dbReference>
<comment type="caution">
    <text evidence="16">The sequence shown here is derived from an EMBL/GenBank/DDBJ whole genome shotgun (WGS) entry which is preliminary data.</text>
</comment>
<keyword evidence="16" id="KW-0675">Receptor</keyword>
<evidence type="ECO:0000256" key="2">
    <source>
        <dbReference type="ARBA" id="ARBA00022448"/>
    </source>
</evidence>
<evidence type="ECO:0000256" key="7">
    <source>
        <dbReference type="ARBA" id="ARBA00023065"/>
    </source>
</evidence>
<dbReference type="InterPro" id="IPR000531">
    <property type="entry name" value="Beta-barrel_TonB"/>
</dbReference>
<keyword evidence="3 11" id="KW-1134">Transmembrane beta strand</keyword>
<evidence type="ECO:0000259" key="14">
    <source>
        <dbReference type="Pfam" id="PF00593"/>
    </source>
</evidence>
<proteinExistence type="inferred from homology"/>
<sequence length="690" mass="78307">MKNRFLLIGILLLFNLQFCFSQKDTTLLDTIQLATKLELDPRKTTSPIYLVNEKEINRANNVLLTPVLNRIPGIYMQEGSTNTNRITIRGIGARSQFSTNRLKVYLDDIPITFGNGESIFEDIDLENLAELKVIKGPNATIYGSGLGGVLQLKHKESIKTGSQAKVNYTTGSFGLQRYNAIATIQDENTNYLVSYSTMQLDGFRQNSEYERESINFKARLASSQNTSLSFLGVYTKLKAYIPSSITPTDFQNNPEIALSNWLESRGFESYNRLNLGSNLKHQFLANLKNSTSIFMNFRDSYEPRPFDILAEANFSFGVRSVFDYHQKLFGNELKLQFGTEFMQEFYSSSTSENLYKDYNNQGSVRGDLLTNFGQERFYIDYFVDANYEVSEKWYLDFGFAVNSTQYLLEDLFLNDGSDTSGNFSYGTQFLPKVGLSYLLSKNQNIQASVSKGFSVPTVAESLTEEGLFNTDLSPEKAWNYELAWKANWLSNQLTSEVNVYRMNVNNLIVAERIEEDRFVGKNAGSTRHDGIEVVLKSFVGIASQIYIEPYLSGAFNFFKFRDFVDGEEDFSGNDLTGIPSEQINLGLDALLFRHWRFFSNWSYVGNTPVNDSNSQFAPSYQLINLKLDYQWQIHPQLKSLISLGVNNLLDQNYVASVLPNAVGFGGAAPRSFYPGLPRNYFGSINFVYDF</sequence>
<keyword evidence="17" id="KW-1185">Reference proteome</keyword>
<comment type="subcellular location">
    <subcellularLocation>
        <location evidence="1 11">Cell outer membrane</location>
        <topology evidence="1 11">Multi-pass membrane protein</topology>
    </subcellularLocation>
</comment>
<dbReference type="InterPro" id="IPR039426">
    <property type="entry name" value="TonB-dep_rcpt-like"/>
</dbReference>
<protein>
    <submittedName>
        <fullName evidence="16">TonB-dependent receptor</fullName>
    </submittedName>
</protein>
<dbReference type="PROSITE" id="PS52016">
    <property type="entry name" value="TONB_DEPENDENT_REC_3"/>
    <property type="match status" value="1"/>
</dbReference>
<dbReference type="Pfam" id="PF07715">
    <property type="entry name" value="Plug"/>
    <property type="match status" value="1"/>
</dbReference>
<organism evidence="16 17">
    <name type="scientific">Psychroflexus maritimus</name>
    <dbReference type="NCBI Taxonomy" id="2714865"/>
    <lineage>
        <taxon>Bacteria</taxon>
        <taxon>Pseudomonadati</taxon>
        <taxon>Bacteroidota</taxon>
        <taxon>Flavobacteriia</taxon>
        <taxon>Flavobacteriales</taxon>
        <taxon>Flavobacteriaceae</taxon>
        <taxon>Psychroflexus</taxon>
    </lineage>
</organism>
<feature type="domain" description="TonB-dependent receptor plug" evidence="15">
    <location>
        <begin position="41"/>
        <end position="149"/>
    </location>
</feature>
<feature type="chain" id="PRO_5036717678" evidence="13">
    <location>
        <begin position="22"/>
        <end position="690"/>
    </location>
</feature>
<evidence type="ECO:0000256" key="5">
    <source>
        <dbReference type="ARBA" id="ARBA00022692"/>
    </source>
</evidence>
<evidence type="ECO:0000256" key="6">
    <source>
        <dbReference type="ARBA" id="ARBA00023004"/>
    </source>
</evidence>
<dbReference type="PANTHER" id="PTHR32552:SF81">
    <property type="entry name" value="TONB-DEPENDENT OUTER MEMBRANE RECEPTOR"/>
    <property type="match status" value="1"/>
</dbReference>
<evidence type="ECO:0000256" key="13">
    <source>
        <dbReference type="SAM" id="SignalP"/>
    </source>
</evidence>
<dbReference type="EMBL" id="JAANAS010000034">
    <property type="protein sequence ID" value="NGZ89236.1"/>
    <property type="molecule type" value="Genomic_DNA"/>
</dbReference>
<evidence type="ECO:0000256" key="12">
    <source>
        <dbReference type="RuleBase" id="RU003357"/>
    </source>
</evidence>
<evidence type="ECO:0000256" key="4">
    <source>
        <dbReference type="ARBA" id="ARBA00022496"/>
    </source>
</evidence>
<keyword evidence="6" id="KW-0408">Iron</keyword>
<keyword evidence="7" id="KW-0406">Ion transport</keyword>
<dbReference type="AlphaFoldDB" id="A0A967AEW5"/>
<feature type="signal peptide" evidence="13">
    <location>
        <begin position="1"/>
        <end position="21"/>
    </location>
</feature>
<keyword evidence="13" id="KW-0732">Signal</keyword>
<dbReference type="Pfam" id="PF00593">
    <property type="entry name" value="TonB_dep_Rec_b-barrel"/>
    <property type="match status" value="1"/>
</dbReference>
<keyword evidence="8 12" id="KW-0798">TonB box</keyword>
<evidence type="ECO:0000256" key="11">
    <source>
        <dbReference type="PROSITE-ProRule" id="PRU01360"/>
    </source>
</evidence>
<reference evidence="16" key="1">
    <citation type="submission" date="2020-03" db="EMBL/GenBank/DDBJ databases">
        <title>Psychroflexus Maritimus sp. nov., isolate from marine sediment.</title>
        <authorList>
            <person name="Zhong Y.-L."/>
        </authorList>
    </citation>
    <scope>NUCLEOTIDE SEQUENCE</scope>
    <source>
        <strain evidence="16">C1</strain>
    </source>
</reference>
<dbReference type="InterPro" id="IPR037066">
    <property type="entry name" value="Plug_dom_sf"/>
</dbReference>
<evidence type="ECO:0000256" key="1">
    <source>
        <dbReference type="ARBA" id="ARBA00004571"/>
    </source>
</evidence>
<dbReference type="RefSeq" id="WP_166399504.1">
    <property type="nucleotide sequence ID" value="NZ_JAANAS010000034.1"/>
</dbReference>
<dbReference type="Gene3D" id="2.40.170.20">
    <property type="entry name" value="TonB-dependent receptor, beta-barrel domain"/>
    <property type="match status" value="1"/>
</dbReference>
<comment type="similarity">
    <text evidence="11 12">Belongs to the TonB-dependent receptor family.</text>
</comment>
<dbReference type="Proteomes" id="UP000643701">
    <property type="component" value="Unassembled WGS sequence"/>
</dbReference>
<evidence type="ECO:0000256" key="3">
    <source>
        <dbReference type="ARBA" id="ARBA00022452"/>
    </source>
</evidence>
<dbReference type="PANTHER" id="PTHR32552">
    <property type="entry name" value="FERRICHROME IRON RECEPTOR-RELATED"/>
    <property type="match status" value="1"/>
</dbReference>
<dbReference type="Gene3D" id="2.170.130.10">
    <property type="entry name" value="TonB-dependent receptor, plug domain"/>
    <property type="match status" value="1"/>
</dbReference>
<keyword evidence="2 11" id="KW-0813">Transport</keyword>
<evidence type="ECO:0000313" key="16">
    <source>
        <dbReference type="EMBL" id="NGZ89236.1"/>
    </source>
</evidence>
<keyword evidence="9 11" id="KW-0472">Membrane</keyword>
<dbReference type="InterPro" id="IPR012910">
    <property type="entry name" value="Plug_dom"/>
</dbReference>
<evidence type="ECO:0000256" key="9">
    <source>
        <dbReference type="ARBA" id="ARBA00023136"/>
    </source>
</evidence>
<name>A0A967AEW5_9FLAO</name>
<feature type="domain" description="TonB-dependent receptor-like beta-barrel" evidence="14">
    <location>
        <begin position="229"/>
        <end position="648"/>
    </location>
</feature>
<evidence type="ECO:0000256" key="8">
    <source>
        <dbReference type="ARBA" id="ARBA00023077"/>
    </source>
</evidence>
<accession>A0A967AEW5</accession>
<dbReference type="InterPro" id="IPR036942">
    <property type="entry name" value="Beta-barrel_TonB_sf"/>
</dbReference>
<keyword evidence="5 11" id="KW-0812">Transmembrane</keyword>
<dbReference type="GO" id="GO:0009279">
    <property type="term" value="C:cell outer membrane"/>
    <property type="evidence" value="ECO:0007669"/>
    <property type="project" value="UniProtKB-SubCell"/>
</dbReference>
<gene>
    <name evidence="16" type="ORF">G7034_03115</name>
</gene>
<keyword evidence="4" id="KW-0410">Iron transport</keyword>
<evidence type="ECO:0000313" key="17">
    <source>
        <dbReference type="Proteomes" id="UP000643701"/>
    </source>
</evidence>
<keyword evidence="10 11" id="KW-0998">Cell outer membrane</keyword>
<evidence type="ECO:0000256" key="10">
    <source>
        <dbReference type="ARBA" id="ARBA00023237"/>
    </source>
</evidence>